<gene>
    <name evidence="2" type="ORF">F443_19360</name>
</gene>
<comment type="caution">
    <text evidence="2">The sequence shown here is derived from an EMBL/GenBank/DDBJ whole genome shotgun (WGS) entry which is preliminary data.</text>
</comment>
<dbReference type="PANTHER" id="PTHR47723">
    <property type="entry name" value="OS05G0353850 PROTEIN"/>
    <property type="match status" value="1"/>
</dbReference>
<protein>
    <recommendedName>
        <fullName evidence="1">RNase H type-1 domain-containing protein</fullName>
    </recommendedName>
</protein>
<dbReference type="EMBL" id="ANIZ01003357">
    <property type="protein sequence ID" value="ETI34056.1"/>
    <property type="molecule type" value="Genomic_DNA"/>
</dbReference>
<dbReference type="SUPFAM" id="SSF53098">
    <property type="entry name" value="Ribonuclease H-like"/>
    <property type="match status" value="1"/>
</dbReference>
<dbReference type="InterPro" id="IPR012337">
    <property type="entry name" value="RNaseH-like_sf"/>
</dbReference>
<dbReference type="GO" id="GO:0003676">
    <property type="term" value="F:nucleic acid binding"/>
    <property type="evidence" value="ECO:0007669"/>
    <property type="project" value="InterPro"/>
</dbReference>
<organism evidence="2 3">
    <name type="scientific">Phytophthora nicotianae P1569</name>
    <dbReference type="NCBI Taxonomy" id="1317065"/>
    <lineage>
        <taxon>Eukaryota</taxon>
        <taxon>Sar</taxon>
        <taxon>Stramenopiles</taxon>
        <taxon>Oomycota</taxon>
        <taxon>Peronosporomycetes</taxon>
        <taxon>Peronosporales</taxon>
        <taxon>Peronosporaceae</taxon>
        <taxon>Phytophthora</taxon>
    </lineage>
</organism>
<evidence type="ECO:0000313" key="3">
    <source>
        <dbReference type="Proteomes" id="UP000018721"/>
    </source>
</evidence>
<evidence type="ECO:0000259" key="1">
    <source>
        <dbReference type="Pfam" id="PF13456"/>
    </source>
</evidence>
<dbReference type="HOGENOM" id="CLU_1735073_0_0_1"/>
<proteinExistence type="predicted"/>
<name>V9E530_PHYNI</name>
<dbReference type="AlphaFoldDB" id="V9E530"/>
<keyword evidence="3" id="KW-1185">Reference proteome</keyword>
<dbReference type="Gene3D" id="3.30.420.10">
    <property type="entry name" value="Ribonuclease H-like superfamily/Ribonuclease H"/>
    <property type="match status" value="1"/>
</dbReference>
<reference evidence="2 3" key="1">
    <citation type="submission" date="2013-11" db="EMBL/GenBank/DDBJ databases">
        <title>The Genome Sequence of Phytophthora parasitica P1569.</title>
        <authorList>
            <consortium name="The Broad Institute Genomics Platform"/>
            <person name="Russ C."/>
            <person name="Tyler B."/>
            <person name="Panabieres F."/>
            <person name="Shan W."/>
            <person name="Tripathy S."/>
            <person name="Grunwald N."/>
            <person name="Machado M."/>
            <person name="Johnson C.S."/>
            <person name="Arredondo F."/>
            <person name="Hong C."/>
            <person name="Coffey M."/>
            <person name="Young S.K."/>
            <person name="Zeng Q."/>
            <person name="Gargeya S."/>
            <person name="Fitzgerald M."/>
            <person name="Abouelleil A."/>
            <person name="Alvarado L."/>
            <person name="Chapman S.B."/>
            <person name="Gainer-Dewar J."/>
            <person name="Goldberg J."/>
            <person name="Griggs A."/>
            <person name="Gujja S."/>
            <person name="Hansen M."/>
            <person name="Howarth C."/>
            <person name="Imamovic A."/>
            <person name="Ireland A."/>
            <person name="Larimer J."/>
            <person name="McCowan C."/>
            <person name="Murphy C."/>
            <person name="Pearson M."/>
            <person name="Poon T.W."/>
            <person name="Priest M."/>
            <person name="Roberts A."/>
            <person name="Saif S."/>
            <person name="Shea T."/>
            <person name="Sykes S."/>
            <person name="Wortman J."/>
            <person name="Nusbaum C."/>
            <person name="Birren B."/>
        </authorList>
    </citation>
    <scope>NUCLEOTIDE SEQUENCE [LARGE SCALE GENOMIC DNA]</scope>
    <source>
        <strain evidence="2 3">P1569</strain>
    </source>
</reference>
<dbReference type="PANTHER" id="PTHR47723:SF19">
    <property type="entry name" value="POLYNUCLEOTIDYL TRANSFERASE, RIBONUCLEASE H-LIKE SUPERFAMILY PROTEIN"/>
    <property type="match status" value="1"/>
</dbReference>
<evidence type="ECO:0000313" key="2">
    <source>
        <dbReference type="EMBL" id="ETI34056.1"/>
    </source>
</evidence>
<dbReference type="InterPro" id="IPR002156">
    <property type="entry name" value="RNaseH_domain"/>
</dbReference>
<dbReference type="OrthoDB" id="126768at2759"/>
<sequence>MGLYALLAFDGGARASRKPSAHASCVWSNSGKLLWWTASAVHPCATNNEMEAMGLLTGLRWLLRHYRSVPIHVIGDSAIIINMASATYRVSANNLRPVIRDIRDLLPLFRQVTLQAVPRVYNVAADGLCNWIMDMQLSPITTLRKSADDTA</sequence>
<accession>V9E530</accession>
<dbReference type="InterPro" id="IPR053151">
    <property type="entry name" value="RNase_H-like"/>
</dbReference>
<feature type="domain" description="RNase H type-1" evidence="1">
    <location>
        <begin position="9"/>
        <end position="131"/>
    </location>
</feature>
<dbReference type="Pfam" id="PF13456">
    <property type="entry name" value="RVT_3"/>
    <property type="match status" value="1"/>
</dbReference>
<dbReference type="Proteomes" id="UP000018721">
    <property type="component" value="Unassembled WGS sequence"/>
</dbReference>
<dbReference type="GO" id="GO:0004523">
    <property type="term" value="F:RNA-DNA hybrid ribonuclease activity"/>
    <property type="evidence" value="ECO:0007669"/>
    <property type="project" value="InterPro"/>
</dbReference>
<dbReference type="InterPro" id="IPR036397">
    <property type="entry name" value="RNaseH_sf"/>
</dbReference>